<keyword evidence="2" id="KW-1185">Reference proteome</keyword>
<sequence length="380" mass="42730">MQQTEAGVSSYFVYGQAGQLLFSQDGVNRYNHIHLAGSLVAKRLVPFSGTTSIRYQHTNALGSPVAETNEAGALAQPRERLTAYGEPADGTWQAGPGFTGHQMDASSKLVYMQQRYYDPVVGRFLSADPMISDTQNGWNFNRNSYAANNPYRFVDPDGRRISGLTCGMFCEKLRQAWGEMKKRQEELVRIVSSGHKTAEDAAIAFGEDTAEKAKEDSSEPNAGIVEIGSENFGYTNPIWGAKGETIVQMREYSEALKAVHGLKLRGLVHTHFDRNLRFSPDDVRGMGNWTYFMRNQAGQVRLLNKAILKRERFEDRGRETLIITSKGLAELKAHASMEIANHEGSSIFSFDSDRRRLRYSFGWARRSRRFAVDGKDCRER</sequence>
<dbReference type="NCBIfam" id="TIGR03696">
    <property type="entry name" value="Rhs_assc_core"/>
    <property type="match status" value="1"/>
</dbReference>
<dbReference type="PANTHER" id="PTHR32305:SF15">
    <property type="entry name" value="PROTEIN RHSA-RELATED"/>
    <property type="match status" value="1"/>
</dbReference>
<reference evidence="1 2" key="1">
    <citation type="submission" date="2019-03" db="EMBL/GenBank/DDBJ databases">
        <title>Arenimonas daejeonensis sp. nov., isolated from compost.</title>
        <authorList>
            <person name="Jeon C.O."/>
        </authorList>
    </citation>
    <scope>NUCLEOTIDE SEQUENCE [LARGE SCALE GENOMIC DNA]</scope>
    <source>
        <strain evidence="1 2">R29</strain>
    </source>
</reference>
<gene>
    <name evidence="1" type="ORF">E1B00_07195</name>
</gene>
<dbReference type="InterPro" id="IPR050708">
    <property type="entry name" value="T6SS_VgrG/RHS"/>
</dbReference>
<dbReference type="AlphaFoldDB" id="A0A5C4RX59"/>
<evidence type="ECO:0000313" key="2">
    <source>
        <dbReference type="Proteomes" id="UP000305760"/>
    </source>
</evidence>
<dbReference type="Gene3D" id="2.180.10.10">
    <property type="entry name" value="RHS repeat-associated core"/>
    <property type="match status" value="1"/>
</dbReference>
<organism evidence="1 2">
    <name type="scientific">Arenimonas terrae</name>
    <dbReference type="NCBI Taxonomy" id="2546226"/>
    <lineage>
        <taxon>Bacteria</taxon>
        <taxon>Pseudomonadati</taxon>
        <taxon>Pseudomonadota</taxon>
        <taxon>Gammaproteobacteria</taxon>
        <taxon>Lysobacterales</taxon>
        <taxon>Lysobacteraceae</taxon>
        <taxon>Arenimonas</taxon>
    </lineage>
</organism>
<dbReference type="InterPro" id="IPR022385">
    <property type="entry name" value="Rhs_assc_core"/>
</dbReference>
<dbReference type="EMBL" id="SMDR01000001">
    <property type="protein sequence ID" value="TNJ35873.1"/>
    <property type="molecule type" value="Genomic_DNA"/>
</dbReference>
<comment type="caution">
    <text evidence="1">The sequence shown here is derived from an EMBL/GenBank/DDBJ whole genome shotgun (WGS) entry which is preliminary data.</text>
</comment>
<dbReference type="Proteomes" id="UP000305760">
    <property type="component" value="Unassembled WGS sequence"/>
</dbReference>
<dbReference type="PANTHER" id="PTHR32305">
    <property type="match status" value="1"/>
</dbReference>
<evidence type="ECO:0000313" key="1">
    <source>
        <dbReference type="EMBL" id="TNJ35873.1"/>
    </source>
</evidence>
<proteinExistence type="predicted"/>
<protein>
    <submittedName>
        <fullName evidence="1">RHS repeat-associated core domain-containing protein</fullName>
    </submittedName>
</protein>
<dbReference type="OrthoDB" id="9816400at2"/>
<accession>A0A5C4RX59</accession>
<name>A0A5C4RX59_9GAMM</name>